<feature type="domain" description="HPt" evidence="2">
    <location>
        <begin position="16"/>
        <end position="105"/>
    </location>
</feature>
<dbReference type="InterPro" id="IPR036641">
    <property type="entry name" value="HPT_dom_sf"/>
</dbReference>
<evidence type="ECO:0000313" key="4">
    <source>
        <dbReference type="Proteomes" id="UP000294564"/>
    </source>
</evidence>
<dbReference type="GO" id="GO:0000160">
    <property type="term" value="P:phosphorelay signal transduction system"/>
    <property type="evidence" value="ECO:0007669"/>
    <property type="project" value="InterPro"/>
</dbReference>
<evidence type="ECO:0000259" key="2">
    <source>
        <dbReference type="PROSITE" id="PS50894"/>
    </source>
</evidence>
<keyword evidence="4" id="KW-1185">Reference proteome</keyword>
<evidence type="ECO:0000256" key="1">
    <source>
        <dbReference type="PROSITE-ProRule" id="PRU00110"/>
    </source>
</evidence>
<evidence type="ECO:0000313" key="3">
    <source>
        <dbReference type="EMBL" id="TCP23290.1"/>
    </source>
</evidence>
<dbReference type="PROSITE" id="PS50894">
    <property type="entry name" value="HPT"/>
    <property type="match status" value="1"/>
</dbReference>
<dbReference type="OrthoDB" id="1441381at2"/>
<organism evidence="3 4">
    <name type="scientific">Tenacibaculum skagerrakense</name>
    <dbReference type="NCBI Taxonomy" id="186571"/>
    <lineage>
        <taxon>Bacteria</taxon>
        <taxon>Pseudomonadati</taxon>
        <taxon>Bacteroidota</taxon>
        <taxon>Flavobacteriia</taxon>
        <taxon>Flavobacteriales</taxon>
        <taxon>Flavobacteriaceae</taxon>
        <taxon>Tenacibaculum</taxon>
    </lineage>
</organism>
<dbReference type="RefSeq" id="WP_132795548.1">
    <property type="nucleotide sequence ID" value="NZ_SLXM01000009.1"/>
</dbReference>
<name>A0A4R2NNM0_9FLAO</name>
<dbReference type="Proteomes" id="UP000294564">
    <property type="component" value="Unassembled WGS sequence"/>
</dbReference>
<dbReference type="EMBL" id="SLXM01000009">
    <property type="protein sequence ID" value="TCP23290.1"/>
    <property type="molecule type" value="Genomic_DNA"/>
</dbReference>
<gene>
    <name evidence="3" type="ORF">EV195_10914</name>
</gene>
<keyword evidence="1" id="KW-0597">Phosphoprotein</keyword>
<dbReference type="InterPro" id="IPR008207">
    <property type="entry name" value="Sig_transdc_His_kin_Hpt_dom"/>
</dbReference>
<feature type="modified residue" description="Phosphohistidine" evidence="1">
    <location>
        <position position="55"/>
    </location>
</feature>
<dbReference type="SUPFAM" id="SSF47226">
    <property type="entry name" value="Histidine-containing phosphotransfer domain, HPT domain"/>
    <property type="match status" value="1"/>
</dbReference>
<dbReference type="AlphaFoldDB" id="A0A4R2NNM0"/>
<sequence length="105" mass="12305">METPNLNYLKELARGDQELINQLKEVLKTEFPEEKKDYYDSLEAKNYKLIAENVHRIKHKISILGLEIAYKLANDYENELRASNSDKKDAFENILVVISNYLKTI</sequence>
<proteinExistence type="predicted"/>
<reference evidence="3 4" key="1">
    <citation type="submission" date="2019-03" db="EMBL/GenBank/DDBJ databases">
        <title>Genomic Encyclopedia of Type Strains, Phase IV (KMG-IV): sequencing the most valuable type-strain genomes for metagenomic binning, comparative biology and taxonomic classification.</title>
        <authorList>
            <person name="Goeker M."/>
        </authorList>
    </citation>
    <scope>NUCLEOTIDE SEQUENCE [LARGE SCALE GENOMIC DNA]</scope>
    <source>
        <strain evidence="3 4">DSM 14836</strain>
    </source>
</reference>
<comment type="caution">
    <text evidence="3">The sequence shown here is derived from an EMBL/GenBank/DDBJ whole genome shotgun (WGS) entry which is preliminary data.</text>
</comment>
<dbReference type="Gene3D" id="1.20.120.160">
    <property type="entry name" value="HPT domain"/>
    <property type="match status" value="1"/>
</dbReference>
<protein>
    <recommendedName>
        <fullName evidence="2">HPt domain-containing protein</fullName>
    </recommendedName>
</protein>
<dbReference type="GO" id="GO:0004672">
    <property type="term" value="F:protein kinase activity"/>
    <property type="evidence" value="ECO:0007669"/>
    <property type="project" value="UniProtKB-ARBA"/>
</dbReference>
<accession>A0A4R2NNM0</accession>